<protein>
    <recommendedName>
        <fullName evidence="1">F-box domain-containing protein</fullName>
    </recommendedName>
</protein>
<dbReference type="Pfam" id="PF12937">
    <property type="entry name" value="F-box-like"/>
    <property type="match status" value="1"/>
</dbReference>
<dbReference type="EMBL" id="BQFW01000008">
    <property type="protein sequence ID" value="GJJ74167.1"/>
    <property type="molecule type" value="Genomic_DNA"/>
</dbReference>
<evidence type="ECO:0000313" key="3">
    <source>
        <dbReference type="Proteomes" id="UP000827284"/>
    </source>
</evidence>
<dbReference type="CDD" id="cd09917">
    <property type="entry name" value="F-box_SF"/>
    <property type="match status" value="1"/>
</dbReference>
<gene>
    <name evidence="2" type="ORF">EMPS_06525</name>
</gene>
<reference evidence="2" key="2">
    <citation type="journal article" date="2022" name="Microbiol. Resour. Announc.">
        <title>Whole-Genome Sequence of Entomortierella parvispora E1425, a Mucoromycotan Fungus Associated with Burkholderiaceae-Related Endosymbiotic Bacteria.</title>
        <authorList>
            <person name="Herlambang A."/>
            <person name="Guo Y."/>
            <person name="Takashima Y."/>
            <person name="Narisawa K."/>
            <person name="Ohta H."/>
            <person name="Nishizawa T."/>
        </authorList>
    </citation>
    <scope>NUCLEOTIDE SEQUENCE</scope>
    <source>
        <strain evidence="2">E1425</strain>
    </source>
</reference>
<name>A0A9P3LXJ2_9FUNG</name>
<reference evidence="2" key="1">
    <citation type="submission" date="2021-11" db="EMBL/GenBank/DDBJ databases">
        <authorList>
            <person name="Herlambang A."/>
            <person name="Guo Y."/>
            <person name="Takashima Y."/>
            <person name="Nishizawa T."/>
        </authorList>
    </citation>
    <scope>NUCLEOTIDE SEQUENCE</scope>
    <source>
        <strain evidence="2">E1425</strain>
    </source>
</reference>
<dbReference type="OrthoDB" id="5130616at2759"/>
<dbReference type="Proteomes" id="UP000827284">
    <property type="component" value="Unassembled WGS sequence"/>
</dbReference>
<evidence type="ECO:0000313" key="2">
    <source>
        <dbReference type="EMBL" id="GJJ74167.1"/>
    </source>
</evidence>
<proteinExistence type="predicted"/>
<sequence>MNFDEVQLEVAKYLDPSSLIVCGLVCKDWYSAFIPQLYHHIEFIHSPQSKFPRSGTLQQLAASLYRFRFHIFTLRLELLAAHIDRLLFNIEICSQYDNHAALAPSTTTATATTTTTETFTPFFPHLHSLTLSIYDSEGAELSWIPHCPQLQSLRLVVPSVGKNRRTFPQATILSLPELFALPLWSTTLTHLQFSGGTLDDELEAQILSQCTALTNLAICPQQTSAKSFKSLVAKGVSQSLCHLDMTERTVYAWVLQPILGSFMGLQSLSLSKVSVYGVMGVVPWPGEVSDVLETEWACTRLKFLSISHLVWCTSPEVNTKLLVQWEGLKELEALEILAMSCDDHSTTVLHDFPTKTAWNLDACDKPLPWMTEIWPRLLRYKSDGWETRVLNHKTRLYPHPIHGQPLPYIHHPLREVSR</sequence>
<dbReference type="Gene3D" id="3.80.10.10">
    <property type="entry name" value="Ribonuclease Inhibitor"/>
    <property type="match status" value="1"/>
</dbReference>
<dbReference type="InterPro" id="IPR001810">
    <property type="entry name" value="F-box_dom"/>
</dbReference>
<evidence type="ECO:0000259" key="1">
    <source>
        <dbReference type="Pfam" id="PF12937"/>
    </source>
</evidence>
<dbReference type="InterPro" id="IPR032675">
    <property type="entry name" value="LRR_dom_sf"/>
</dbReference>
<feature type="domain" description="F-box" evidence="1">
    <location>
        <begin position="4"/>
        <end position="41"/>
    </location>
</feature>
<dbReference type="SUPFAM" id="SSF81383">
    <property type="entry name" value="F-box domain"/>
    <property type="match status" value="1"/>
</dbReference>
<dbReference type="Gene3D" id="1.20.1280.50">
    <property type="match status" value="1"/>
</dbReference>
<dbReference type="SUPFAM" id="SSF52047">
    <property type="entry name" value="RNI-like"/>
    <property type="match status" value="1"/>
</dbReference>
<accession>A0A9P3LXJ2</accession>
<dbReference type="InterPro" id="IPR036047">
    <property type="entry name" value="F-box-like_dom_sf"/>
</dbReference>
<keyword evidence="3" id="KW-1185">Reference proteome</keyword>
<comment type="caution">
    <text evidence="2">The sequence shown here is derived from an EMBL/GenBank/DDBJ whole genome shotgun (WGS) entry which is preliminary data.</text>
</comment>
<organism evidence="2 3">
    <name type="scientific">Entomortierella parvispora</name>
    <dbReference type="NCBI Taxonomy" id="205924"/>
    <lineage>
        <taxon>Eukaryota</taxon>
        <taxon>Fungi</taxon>
        <taxon>Fungi incertae sedis</taxon>
        <taxon>Mucoromycota</taxon>
        <taxon>Mortierellomycotina</taxon>
        <taxon>Mortierellomycetes</taxon>
        <taxon>Mortierellales</taxon>
        <taxon>Mortierellaceae</taxon>
        <taxon>Entomortierella</taxon>
    </lineage>
</organism>
<dbReference type="AlphaFoldDB" id="A0A9P3LXJ2"/>